<evidence type="ECO:0000256" key="5">
    <source>
        <dbReference type="ARBA" id="ARBA00022821"/>
    </source>
</evidence>
<evidence type="ECO:0000256" key="10">
    <source>
        <dbReference type="ARBA" id="ARBA00023242"/>
    </source>
</evidence>
<dbReference type="SUPFAM" id="SSF52058">
    <property type="entry name" value="L domain-like"/>
    <property type="match status" value="1"/>
</dbReference>
<dbReference type="InterPro" id="IPR002182">
    <property type="entry name" value="NB-ARC"/>
</dbReference>
<dbReference type="Gene3D" id="1.10.8.430">
    <property type="entry name" value="Helical domain of apoptotic protease-activating factors"/>
    <property type="match status" value="2"/>
</dbReference>
<keyword evidence="9" id="KW-0804">Transcription</keyword>
<dbReference type="InterPro" id="IPR038005">
    <property type="entry name" value="RX-like_CC"/>
</dbReference>
<dbReference type="Gene3D" id="1.20.5.4130">
    <property type="match status" value="2"/>
</dbReference>
<name>A0A4U6TEE1_SETVI</name>
<keyword evidence="8" id="KW-0238">DNA-binding</keyword>
<accession>A0A4U6TEE1</accession>
<dbReference type="Pfam" id="PF23598">
    <property type="entry name" value="LRR_14"/>
    <property type="match status" value="3"/>
</dbReference>
<dbReference type="CDD" id="cd14798">
    <property type="entry name" value="RX-CC_like"/>
    <property type="match status" value="1"/>
</dbReference>
<dbReference type="Gene3D" id="1.10.10.10">
    <property type="entry name" value="Winged helix-like DNA-binding domain superfamily/Winged helix DNA-binding domain"/>
    <property type="match status" value="2"/>
</dbReference>
<dbReference type="GO" id="GO:0043531">
    <property type="term" value="F:ADP binding"/>
    <property type="evidence" value="ECO:0007669"/>
    <property type="project" value="InterPro"/>
</dbReference>
<organism evidence="13 14">
    <name type="scientific">Setaria viridis</name>
    <name type="common">Green bristlegrass</name>
    <name type="synonym">Setaria italica subsp. viridis</name>
    <dbReference type="NCBI Taxonomy" id="4556"/>
    <lineage>
        <taxon>Eukaryota</taxon>
        <taxon>Viridiplantae</taxon>
        <taxon>Streptophyta</taxon>
        <taxon>Embryophyta</taxon>
        <taxon>Tracheophyta</taxon>
        <taxon>Spermatophyta</taxon>
        <taxon>Magnoliopsida</taxon>
        <taxon>Liliopsida</taxon>
        <taxon>Poales</taxon>
        <taxon>Poaceae</taxon>
        <taxon>PACMAD clade</taxon>
        <taxon>Panicoideae</taxon>
        <taxon>Panicodae</taxon>
        <taxon>Paniceae</taxon>
        <taxon>Cenchrinae</taxon>
        <taxon>Setaria</taxon>
    </lineage>
</organism>
<dbReference type="InterPro" id="IPR032675">
    <property type="entry name" value="LRR_dom_sf"/>
</dbReference>
<dbReference type="Pfam" id="PF18052">
    <property type="entry name" value="Rx_N"/>
    <property type="match status" value="2"/>
</dbReference>
<dbReference type="InterPro" id="IPR036093">
    <property type="entry name" value="NAC_dom_sf"/>
</dbReference>
<gene>
    <name evidence="13" type="ORF">SEVIR_8G038000v2</name>
</gene>
<protein>
    <recommendedName>
        <fullName evidence="12">NAC domain-containing protein</fullName>
    </recommendedName>
</protein>
<dbReference type="InterPro" id="IPR036388">
    <property type="entry name" value="WH-like_DNA-bd_sf"/>
</dbReference>
<evidence type="ECO:0000256" key="4">
    <source>
        <dbReference type="ARBA" id="ARBA00022741"/>
    </source>
</evidence>
<dbReference type="SUPFAM" id="SSF52047">
    <property type="entry name" value="RNI-like"/>
    <property type="match status" value="1"/>
</dbReference>
<dbReference type="InterPro" id="IPR055414">
    <property type="entry name" value="LRR_R13L4/SHOC2-like"/>
</dbReference>
<dbReference type="Gene3D" id="3.80.10.10">
    <property type="entry name" value="Ribonuclease Inhibitor"/>
    <property type="match status" value="3"/>
</dbReference>
<feature type="region of interest" description="Disordered" evidence="11">
    <location>
        <begin position="1008"/>
        <end position="1044"/>
    </location>
</feature>
<sequence>MDLAAGAIGSLLPKLVELLKEEYGLHKDARKAIESLLRELESAYAVLREIGDVPPYELDVDELVRLWARDVREASYDMEDALDALFLVPIGGPEPTETSLQEKVGKLFQKSKARRNLSTQIHDIYEKVDKLAAKRDRYGLDSFVAKPVGATSIDPRNATRYIRATDLVGIEGPRDELISMLSVGGDVDMSNKKIKIVSVTGSGGLGKTTLAKAVYDQLKPGFDCGAFIPVGRNPDMMKVFKDILINLDKKRYANYSDLNVLDVKKLMEKLKEFVEKKRCFIIIDDIWDIQSWKLIKCALQDSDCRSRVVITTRIFGVATYADDVYDMQPLSPEKSEKLFYARMFAGDGKHLDRPSAETCELFLKKCCGLPLAIITIASLLANKPEEEWSEVYYSFGFGNTDNYDDVENARRILSFSYYDLPSRLKACLLYLSTFSENHMIEKNSLIWMWIAEGFIHAEPGVGLFELGERYFNELINRGLIQAEETEYEGYVDACSVNIMVLDLIRSLSTDENFSTVLDGRERQKLPRSIARRLLLKCFERHNSSQLTTNVDVSKVRSLFASQCDFGASFPRFPCLRVLDMINCRAEEGREEGMLDHLWSLLQLRYLGLGLGLIELPRKVRYLKFLQTLDLRGSFVKELPNGVGLLTQLVCLRSDCETRVPAGLIGKLTSLQELAIHPTANARMHFVKELGLLRELRVLRTMIDGTSESMGRTLLESIGNLHKIRYLNIEEAHPSLPSSFGSSPIPSTLLFSSPSPSSPMAKTLREAQRELAFSLLGNCRMTDAGFVTCQHLRFLRLEWIVFSGLPGWINSSLAPNLSYLCLKVLVMKEQDVETLARLPELRCLKLHSCDTKLLVIKILTENVGYFRNLRTLHLYNTSIWFDPHGSKCRSSSRIESTIMPSLESLSFDVHVRFLKDATTLFGFDKLLGFENIGRSSLQIVTAYVNCGNARASEVEEVEAALVHAATVHPKHPTLQTARLEEDDLLSPYQEVTSPVTKLVDQVKSMEVSAAPSLHQTNVDEEPGESSTDRTMGSGSSSDPPLPPGYRFYPTEEELLSFYLRHRLAGTMPQVEHFIPVVDIYRYHPSELQAMAGVANVGDKEQWFFFCPWAERELHGGRPARTTPSGYWKAAEVASYVYSAPANRVIGEKRTMVFYEGRAPMGKKTRWKMNEYKAADGAPLLLAAGAPVRLRNEFRVCRVYISTGTLKSFDCRPLNPAGGVDQALHCYQQQQVQLAPPPPPAAAAAASQMPAVDGVDQALNVSEEHGESSTEGMTNSTQGTMEAPVSSSLGAMGSLFRKLGILLDPKYPLRSSLKHAIKLLVEDLEEIRDAHMEQLMADSHNSKAKYWMEEVRELSYDIEDSIDFMMLSHNAANEKPRSIHAPKLRVARLKIRGLPSMLKLSTRIVRVAELRTLLWEASERHARYQLDGCVSKPRSVFSGRSSRITLVYKVVADPIGIEGPKKELTMWLTNQAEQQLKVLCIFGPAGIGKTTLAKELYRELGGKFDCRAFIRVSRNPDISRLLQELLYQILRPNKQNLYACSVQGDIENIRKHLEDKRYFIVIDDLWEAEAWDIIKNVFPNGSNCSRVIITCEVKNIALECSGYHTVDTFEMKPLGSQDSENLFLDRAFSSDNQFPDPLIFRMLKECGGLPLAIISAAGLFASLRDNSDIWHQLLQSVLSTLENLSLEDMLKQIVSICYNNLPQELKTCLLYLTMYPVGCTIWKDDLLKQWAAEGFITTTKGNEGVAENYFNELVKRGMIQPEKINYNNEVLSCTVHHVVLDLITYKSRQENFITAVDYSRTNAMFLMKARRLSLHYSCAQYATEPEGIRVSQVRSLAFFGLPRCMPSVIEFKLLRVLILEFWGNKDDCTSVNLSRICGLCLLRYLKISSQIYVELPSEIQGLKFLEILEIDARVSAVLNEKMLEIDAKESAVPNDIVHLPGLLHLGIRDGTKLPDRIGLITSLQTLKCFDLGYNSEDNVQSLGELINLRDLHLTCSKEVSHEHLKRKLVALASSFGRLANLKSLTLAHGAVGMTMFVDHSSAIFSTPMFLQRLELPPICTFSRLPEWIGKLRKLCVLKIVVRVLLRSDIDILTGLPGLTVLSLYVRQPNAEGVVFNSGEFPVLKYFKYRCSALCIAFREEALPNLRRLKVCFNFHRDEIYSHMISGVEHLLNLKEIAVRIGAADGGVEESDRRAVESAFESTIRKHPTFPIYMNVRRFDWVE</sequence>
<dbReference type="SUPFAM" id="SSF101941">
    <property type="entry name" value="NAC domain"/>
    <property type="match status" value="1"/>
</dbReference>
<dbReference type="Pfam" id="PF02365">
    <property type="entry name" value="NAM"/>
    <property type="match status" value="1"/>
</dbReference>
<keyword evidence="7" id="KW-0175">Coiled coil</keyword>
<evidence type="ECO:0000256" key="3">
    <source>
        <dbReference type="ARBA" id="ARBA00022737"/>
    </source>
</evidence>
<evidence type="ECO:0000313" key="14">
    <source>
        <dbReference type="Proteomes" id="UP000298652"/>
    </source>
</evidence>
<evidence type="ECO:0000256" key="7">
    <source>
        <dbReference type="ARBA" id="ARBA00023054"/>
    </source>
</evidence>
<dbReference type="PROSITE" id="PS51005">
    <property type="entry name" value="NAC"/>
    <property type="match status" value="1"/>
</dbReference>
<evidence type="ECO:0000256" key="6">
    <source>
        <dbReference type="ARBA" id="ARBA00023015"/>
    </source>
</evidence>
<keyword evidence="4" id="KW-0547">Nucleotide-binding</keyword>
<dbReference type="Proteomes" id="UP000298652">
    <property type="component" value="Chromosome 8"/>
</dbReference>
<keyword evidence="6" id="KW-0805">Transcription regulation</keyword>
<evidence type="ECO:0000256" key="1">
    <source>
        <dbReference type="ARBA" id="ARBA00008894"/>
    </source>
</evidence>
<evidence type="ECO:0000256" key="2">
    <source>
        <dbReference type="ARBA" id="ARBA00022614"/>
    </source>
</evidence>
<dbReference type="InterPro" id="IPR003593">
    <property type="entry name" value="AAA+_ATPase"/>
</dbReference>
<dbReference type="PANTHER" id="PTHR23155:SF1181">
    <property type="entry name" value="OS08G0170200 PROTEIN"/>
    <property type="match status" value="1"/>
</dbReference>
<keyword evidence="3" id="KW-0677">Repeat</keyword>
<dbReference type="GO" id="GO:0002758">
    <property type="term" value="P:innate immune response-activating signaling pathway"/>
    <property type="evidence" value="ECO:0007669"/>
    <property type="project" value="UniProtKB-ARBA"/>
</dbReference>
<evidence type="ECO:0000256" key="9">
    <source>
        <dbReference type="ARBA" id="ARBA00023163"/>
    </source>
</evidence>
<dbReference type="GO" id="GO:0006355">
    <property type="term" value="P:regulation of DNA-templated transcription"/>
    <property type="evidence" value="ECO:0007669"/>
    <property type="project" value="InterPro"/>
</dbReference>
<proteinExistence type="inferred from homology"/>
<dbReference type="Pfam" id="PF00931">
    <property type="entry name" value="NB-ARC"/>
    <property type="match status" value="2"/>
</dbReference>
<keyword evidence="10" id="KW-0539">Nucleus</keyword>
<keyword evidence="5" id="KW-0611">Plant defense</keyword>
<dbReference type="InterPro" id="IPR044974">
    <property type="entry name" value="Disease_R_plants"/>
</dbReference>
<dbReference type="EMBL" id="CM016559">
    <property type="protein sequence ID" value="TKV99363.1"/>
    <property type="molecule type" value="Genomic_DNA"/>
</dbReference>
<dbReference type="Gene3D" id="3.40.50.300">
    <property type="entry name" value="P-loop containing nucleotide triphosphate hydrolases"/>
    <property type="match status" value="2"/>
</dbReference>
<feature type="domain" description="NAC" evidence="12">
    <location>
        <begin position="1040"/>
        <end position="1200"/>
    </location>
</feature>
<dbReference type="FunFam" id="1.10.10.10:FF:000322">
    <property type="entry name" value="Probable disease resistance protein At1g63360"/>
    <property type="match status" value="2"/>
</dbReference>
<dbReference type="GO" id="GO:0042742">
    <property type="term" value="P:defense response to bacterium"/>
    <property type="evidence" value="ECO:0007669"/>
    <property type="project" value="UniProtKB-ARBA"/>
</dbReference>
<reference evidence="13" key="1">
    <citation type="submission" date="2019-03" db="EMBL/GenBank/DDBJ databases">
        <title>WGS assembly of Setaria viridis.</title>
        <authorList>
            <person name="Huang P."/>
            <person name="Jenkins J."/>
            <person name="Grimwood J."/>
            <person name="Barry K."/>
            <person name="Healey A."/>
            <person name="Mamidi S."/>
            <person name="Sreedasyam A."/>
            <person name="Shu S."/>
            <person name="Feldman M."/>
            <person name="Wu J."/>
            <person name="Yu Y."/>
            <person name="Chen C."/>
            <person name="Johnson J."/>
            <person name="Rokhsar D."/>
            <person name="Baxter I."/>
            <person name="Schmutz J."/>
            <person name="Brutnell T."/>
            <person name="Kellogg E."/>
        </authorList>
    </citation>
    <scope>NUCLEOTIDE SEQUENCE [LARGE SCALE GENOMIC DNA]</scope>
</reference>
<dbReference type="PRINTS" id="PR00364">
    <property type="entry name" value="DISEASERSIST"/>
</dbReference>
<evidence type="ECO:0000256" key="8">
    <source>
        <dbReference type="ARBA" id="ARBA00023125"/>
    </source>
</evidence>
<evidence type="ECO:0000256" key="11">
    <source>
        <dbReference type="SAM" id="MobiDB-lite"/>
    </source>
</evidence>
<dbReference type="GO" id="GO:0003677">
    <property type="term" value="F:DNA binding"/>
    <property type="evidence" value="ECO:0007669"/>
    <property type="project" value="UniProtKB-KW"/>
</dbReference>
<dbReference type="Pfam" id="PF23559">
    <property type="entry name" value="WHD_DRP"/>
    <property type="match status" value="2"/>
</dbReference>
<dbReference type="Gene3D" id="2.170.150.80">
    <property type="entry name" value="NAC domain"/>
    <property type="match status" value="1"/>
</dbReference>
<dbReference type="SUPFAM" id="SSF52540">
    <property type="entry name" value="P-loop containing nucleoside triphosphate hydrolases"/>
    <property type="match status" value="2"/>
</dbReference>
<dbReference type="InterPro" id="IPR042197">
    <property type="entry name" value="Apaf_helical"/>
</dbReference>
<evidence type="ECO:0000259" key="12">
    <source>
        <dbReference type="PROSITE" id="PS51005"/>
    </source>
</evidence>
<dbReference type="InterPro" id="IPR027417">
    <property type="entry name" value="P-loop_NTPase"/>
</dbReference>
<comment type="similarity">
    <text evidence="1">Belongs to the disease resistance NB-LRR family.</text>
</comment>
<evidence type="ECO:0000313" key="13">
    <source>
        <dbReference type="EMBL" id="TKV99363.1"/>
    </source>
</evidence>
<dbReference type="OMA" id="NIWADER"/>
<dbReference type="Gramene" id="TKV99363">
    <property type="protein sequence ID" value="TKV99363"/>
    <property type="gene ID" value="SEVIR_8G038000v2"/>
</dbReference>
<keyword evidence="2" id="KW-0433">Leucine-rich repeat</keyword>
<keyword evidence="14" id="KW-1185">Reference proteome</keyword>
<dbReference type="InterPro" id="IPR041118">
    <property type="entry name" value="Rx_N"/>
</dbReference>
<dbReference type="InterPro" id="IPR003441">
    <property type="entry name" value="NAC-dom"/>
</dbReference>
<dbReference type="GO" id="GO:0009626">
    <property type="term" value="P:plant-type hypersensitive response"/>
    <property type="evidence" value="ECO:0007669"/>
    <property type="project" value="UniProtKB-ARBA"/>
</dbReference>
<dbReference type="InterPro" id="IPR058922">
    <property type="entry name" value="WHD_DRP"/>
</dbReference>
<dbReference type="SMART" id="SM00382">
    <property type="entry name" value="AAA"/>
    <property type="match status" value="2"/>
</dbReference>
<dbReference type="PANTHER" id="PTHR23155">
    <property type="entry name" value="DISEASE RESISTANCE PROTEIN RP"/>
    <property type="match status" value="1"/>
</dbReference>